<gene>
    <name evidence="4" type="primary">col27a1b_2</name>
    <name evidence="4" type="ORF">EYF80_039086</name>
</gene>
<feature type="compositionally biased region" description="Basic and acidic residues" evidence="3">
    <location>
        <begin position="85"/>
        <end position="94"/>
    </location>
</feature>
<accession>A0A4Z2GAR9</accession>
<evidence type="ECO:0000313" key="5">
    <source>
        <dbReference type="Proteomes" id="UP000314294"/>
    </source>
</evidence>
<feature type="compositionally biased region" description="Basic and acidic residues" evidence="3">
    <location>
        <begin position="17"/>
        <end position="41"/>
    </location>
</feature>
<dbReference type="EMBL" id="SRLO01000608">
    <property type="protein sequence ID" value="TNN50697.1"/>
    <property type="molecule type" value="Genomic_DNA"/>
</dbReference>
<comment type="subcellular location">
    <subcellularLocation>
        <location evidence="1">Secreted</location>
        <location evidence="1">Extracellular space</location>
        <location evidence="1">Extracellular matrix</location>
    </subcellularLocation>
</comment>
<dbReference type="InterPro" id="IPR008160">
    <property type="entry name" value="Collagen"/>
</dbReference>
<dbReference type="Pfam" id="PF01391">
    <property type="entry name" value="Collagen"/>
    <property type="match status" value="1"/>
</dbReference>
<organism evidence="4 5">
    <name type="scientific">Liparis tanakae</name>
    <name type="common">Tanaka's snailfish</name>
    <dbReference type="NCBI Taxonomy" id="230148"/>
    <lineage>
        <taxon>Eukaryota</taxon>
        <taxon>Metazoa</taxon>
        <taxon>Chordata</taxon>
        <taxon>Craniata</taxon>
        <taxon>Vertebrata</taxon>
        <taxon>Euteleostomi</taxon>
        <taxon>Actinopterygii</taxon>
        <taxon>Neopterygii</taxon>
        <taxon>Teleostei</taxon>
        <taxon>Neoteleostei</taxon>
        <taxon>Acanthomorphata</taxon>
        <taxon>Eupercaria</taxon>
        <taxon>Perciformes</taxon>
        <taxon>Cottioidei</taxon>
        <taxon>Cottales</taxon>
        <taxon>Liparidae</taxon>
        <taxon>Liparis</taxon>
    </lineage>
</organism>
<evidence type="ECO:0000256" key="1">
    <source>
        <dbReference type="ARBA" id="ARBA00004498"/>
    </source>
</evidence>
<dbReference type="GO" id="GO:0005615">
    <property type="term" value="C:extracellular space"/>
    <property type="evidence" value="ECO:0007669"/>
    <property type="project" value="TreeGrafter"/>
</dbReference>
<name>A0A4Z2GAR9_9TELE</name>
<evidence type="ECO:0000256" key="2">
    <source>
        <dbReference type="ARBA" id="ARBA00022530"/>
    </source>
</evidence>
<protein>
    <submittedName>
        <fullName evidence="4">Collagen alpha-1(XXVII) chain B</fullName>
    </submittedName>
</protein>
<reference evidence="4 5" key="1">
    <citation type="submission" date="2019-03" db="EMBL/GenBank/DDBJ databases">
        <title>First draft genome of Liparis tanakae, snailfish: a comprehensive survey of snailfish specific genes.</title>
        <authorList>
            <person name="Kim W."/>
            <person name="Song I."/>
            <person name="Jeong J.-H."/>
            <person name="Kim D."/>
            <person name="Kim S."/>
            <person name="Ryu S."/>
            <person name="Song J.Y."/>
            <person name="Lee S.K."/>
        </authorList>
    </citation>
    <scope>NUCLEOTIDE SEQUENCE [LARGE SCALE GENOMIC DNA]</scope>
    <source>
        <tissue evidence="4">Muscle</tissue>
    </source>
</reference>
<dbReference type="GO" id="GO:0005581">
    <property type="term" value="C:collagen trimer"/>
    <property type="evidence" value="ECO:0007669"/>
    <property type="project" value="UniProtKB-KW"/>
</dbReference>
<keyword evidence="2" id="KW-0964">Secreted</keyword>
<dbReference type="PANTHER" id="PTHR24023">
    <property type="entry name" value="COLLAGEN ALPHA"/>
    <property type="match status" value="1"/>
</dbReference>
<feature type="region of interest" description="Disordered" evidence="3">
    <location>
        <begin position="1"/>
        <end position="116"/>
    </location>
</feature>
<proteinExistence type="predicted"/>
<comment type="caution">
    <text evidence="4">The sequence shown here is derived from an EMBL/GenBank/DDBJ whole genome shotgun (WGS) entry which is preliminary data.</text>
</comment>
<evidence type="ECO:0000256" key="3">
    <source>
        <dbReference type="SAM" id="MobiDB-lite"/>
    </source>
</evidence>
<keyword evidence="4" id="KW-0176">Collagen</keyword>
<evidence type="ECO:0000313" key="4">
    <source>
        <dbReference type="EMBL" id="TNN50697.1"/>
    </source>
</evidence>
<keyword evidence="2" id="KW-0272">Extracellular matrix</keyword>
<keyword evidence="5" id="KW-1185">Reference proteome</keyword>
<sequence>MAAKDPRESTGYGAYRVQEEHLVFRVTRDRSGPLDSPDSRPGRQGFPGLTGPDGLKGESGTTGEVGKVGERGLPGFVGPVGETGVRGEKGDRGKTGGPGPPGETGPMGHTGRPGQTGPPGLQGTPVSYWYHCQSVMRTSGSSLILLLCNFKGLGSLRKRRKHF</sequence>
<dbReference type="OrthoDB" id="5983381at2759"/>
<dbReference type="GO" id="GO:0031012">
    <property type="term" value="C:extracellular matrix"/>
    <property type="evidence" value="ECO:0007669"/>
    <property type="project" value="TreeGrafter"/>
</dbReference>
<feature type="compositionally biased region" description="Low complexity" evidence="3">
    <location>
        <begin position="104"/>
        <end position="116"/>
    </location>
</feature>
<dbReference type="Proteomes" id="UP000314294">
    <property type="component" value="Unassembled WGS sequence"/>
</dbReference>
<dbReference type="PANTHER" id="PTHR24023:SF1082">
    <property type="entry name" value="COLLAGEN TRIPLE HELIX REPEAT"/>
    <property type="match status" value="1"/>
</dbReference>
<dbReference type="InterPro" id="IPR050149">
    <property type="entry name" value="Collagen_superfamily"/>
</dbReference>
<dbReference type="AlphaFoldDB" id="A0A4Z2GAR9"/>